<gene>
    <name evidence="1" type="ORF">CNMCM6106_007755</name>
</gene>
<dbReference type="InterPro" id="IPR011249">
    <property type="entry name" value="Metalloenz_LuxS/M16"/>
</dbReference>
<proteinExistence type="predicted"/>
<dbReference type="SUPFAM" id="SSF63411">
    <property type="entry name" value="LuxS/MPP-like metallohydrolase"/>
    <property type="match status" value="1"/>
</dbReference>
<dbReference type="Proteomes" id="UP000662466">
    <property type="component" value="Unassembled WGS sequence"/>
</dbReference>
<dbReference type="EMBL" id="JACBAF010001728">
    <property type="protein sequence ID" value="KAF7173703.1"/>
    <property type="molecule type" value="Genomic_DNA"/>
</dbReference>
<dbReference type="GO" id="GO:0046872">
    <property type="term" value="F:metal ion binding"/>
    <property type="evidence" value="ECO:0007669"/>
    <property type="project" value="InterPro"/>
</dbReference>
<protein>
    <submittedName>
        <fullName evidence="1">Uncharacterized protein</fullName>
    </submittedName>
</protein>
<dbReference type="Gene3D" id="3.30.830.10">
    <property type="entry name" value="Metalloenzyme, LuxS/M16 peptidase-like"/>
    <property type="match status" value="1"/>
</dbReference>
<reference evidence="1" key="1">
    <citation type="submission" date="2020-06" db="EMBL/GenBank/DDBJ databases">
        <title>Draft genome sequences of strains closely related to Aspergillus parafelis and Aspergillus hiratsukae.</title>
        <authorList>
            <person name="Dos Santos R.A.C."/>
            <person name="Rivero-Menendez O."/>
            <person name="Steenwyk J.L."/>
            <person name="Mead M.E."/>
            <person name="Goldman G.H."/>
            <person name="Alastruey-Izquierdo A."/>
            <person name="Rokas A."/>
        </authorList>
    </citation>
    <scope>NUCLEOTIDE SEQUENCE</scope>
    <source>
        <strain evidence="1">CNM-CM6106</strain>
    </source>
</reference>
<evidence type="ECO:0000313" key="2">
    <source>
        <dbReference type="Proteomes" id="UP000662466"/>
    </source>
</evidence>
<evidence type="ECO:0000313" key="1">
    <source>
        <dbReference type="EMBL" id="KAF7173703.1"/>
    </source>
</evidence>
<accession>A0A8H6QJ76</accession>
<sequence>MDQRWREQVLDVTAKDVNEVAQKFLVEGSRQSICLLGEKKDWADSDGWEVRKLSMNASGEAVDPMGEDGAVASA</sequence>
<name>A0A8H6QJ76_9EURO</name>
<dbReference type="AlphaFoldDB" id="A0A8H6QJ76"/>
<organism evidence="1 2">
    <name type="scientific">Aspergillus hiratsukae</name>
    <dbReference type="NCBI Taxonomy" id="1194566"/>
    <lineage>
        <taxon>Eukaryota</taxon>
        <taxon>Fungi</taxon>
        <taxon>Dikarya</taxon>
        <taxon>Ascomycota</taxon>
        <taxon>Pezizomycotina</taxon>
        <taxon>Eurotiomycetes</taxon>
        <taxon>Eurotiomycetidae</taxon>
        <taxon>Eurotiales</taxon>
        <taxon>Aspergillaceae</taxon>
        <taxon>Aspergillus</taxon>
        <taxon>Aspergillus subgen. Fumigati</taxon>
    </lineage>
</organism>
<comment type="caution">
    <text evidence="1">The sequence shown here is derived from an EMBL/GenBank/DDBJ whole genome shotgun (WGS) entry which is preliminary data.</text>
</comment>